<dbReference type="Pfam" id="PF19953">
    <property type="entry name" value="EACC1"/>
    <property type="match status" value="1"/>
</dbReference>
<dbReference type="InterPro" id="IPR045428">
    <property type="entry name" value="EACC1"/>
</dbReference>
<dbReference type="EMBL" id="CP017248">
    <property type="protein sequence ID" value="AOR36787.1"/>
    <property type="molecule type" value="Genomic_DNA"/>
</dbReference>
<evidence type="ECO:0000313" key="3">
    <source>
        <dbReference type="EMBL" id="AOR36787.1"/>
    </source>
</evidence>
<keyword evidence="2" id="KW-1133">Transmembrane helix</keyword>
<protein>
    <submittedName>
        <fullName evidence="3">Uncharacterized protein</fullName>
    </submittedName>
</protein>
<keyword evidence="4" id="KW-1185">Reference proteome</keyword>
<evidence type="ECO:0000256" key="1">
    <source>
        <dbReference type="SAM" id="MobiDB-lite"/>
    </source>
</evidence>
<evidence type="ECO:0000313" key="4">
    <source>
        <dbReference type="Proteomes" id="UP000094960"/>
    </source>
</evidence>
<proteinExistence type="predicted"/>
<sequence length="121" mass="12055">MRRWLAGQPGLRGRVGRDTGSAPPPGTMGAGTDVILALLAPGGVATVLAGAVVAWLQARKGSQTVTITRPDGTQITVSSTQVKPLDGQQAGELARQLAAALEADAPTPGPGPGACDDHPAS</sequence>
<dbReference type="AlphaFoldDB" id="A0A1D7YMF6"/>
<organism evidence="3 4">
    <name type="scientific">Streptomyces fodineus</name>
    <dbReference type="NCBI Taxonomy" id="1904616"/>
    <lineage>
        <taxon>Bacteria</taxon>
        <taxon>Bacillati</taxon>
        <taxon>Actinomycetota</taxon>
        <taxon>Actinomycetes</taxon>
        <taxon>Kitasatosporales</taxon>
        <taxon>Streptomycetaceae</taxon>
        <taxon>Streptomyces</taxon>
    </lineage>
</organism>
<accession>A0A1D7YMF6</accession>
<reference evidence="4" key="1">
    <citation type="submission" date="2016-09" db="EMBL/GenBank/DDBJ databases">
        <title>Streptomyces puniciscabiei strain:TW1S1 Genome sequencing and assembly.</title>
        <authorList>
            <person name="Kim M.-K."/>
            <person name="Kim S.B."/>
        </authorList>
    </citation>
    <scope>NUCLEOTIDE SEQUENCE [LARGE SCALE GENOMIC DNA]</scope>
    <source>
        <strain evidence="4">TW1S1</strain>
    </source>
</reference>
<feature type="region of interest" description="Disordered" evidence="1">
    <location>
        <begin position="1"/>
        <end position="29"/>
    </location>
</feature>
<feature type="transmembrane region" description="Helical" evidence="2">
    <location>
        <begin position="34"/>
        <end position="56"/>
    </location>
</feature>
<keyword evidence="2" id="KW-0812">Transmembrane</keyword>
<evidence type="ECO:0000256" key="2">
    <source>
        <dbReference type="SAM" id="Phobius"/>
    </source>
</evidence>
<dbReference type="Proteomes" id="UP000094960">
    <property type="component" value="Chromosome"/>
</dbReference>
<gene>
    <name evidence="3" type="ORF">BFF78_00645</name>
</gene>
<name>A0A1D7YMF6_9ACTN</name>
<dbReference type="KEGG" id="spun:BFF78_00645"/>
<keyword evidence="2" id="KW-0472">Membrane</keyword>